<dbReference type="RefSeq" id="WP_179721357.1">
    <property type="nucleotide sequence ID" value="NZ_BAABFH010000001.1"/>
</dbReference>
<keyword evidence="2" id="KW-0418">Kinase</keyword>
<evidence type="ECO:0000313" key="2">
    <source>
        <dbReference type="EMBL" id="NYI84313.1"/>
    </source>
</evidence>
<organism evidence="2 3">
    <name type="scientific">Saccharopolyspora hordei</name>
    <dbReference type="NCBI Taxonomy" id="1838"/>
    <lineage>
        <taxon>Bacteria</taxon>
        <taxon>Bacillati</taxon>
        <taxon>Actinomycetota</taxon>
        <taxon>Actinomycetes</taxon>
        <taxon>Pseudonocardiales</taxon>
        <taxon>Pseudonocardiaceae</taxon>
        <taxon>Saccharopolyspora</taxon>
    </lineage>
</organism>
<keyword evidence="3" id="KW-1185">Reference proteome</keyword>
<name>A0A853APC4_9PSEU</name>
<keyword evidence="2" id="KW-0808">Transferase</keyword>
<gene>
    <name evidence="2" type="ORF">HNR68_002943</name>
</gene>
<dbReference type="InterPro" id="IPR043129">
    <property type="entry name" value="ATPase_NBD"/>
</dbReference>
<dbReference type="SUPFAM" id="SSF53067">
    <property type="entry name" value="Actin-like ATPase domain"/>
    <property type="match status" value="2"/>
</dbReference>
<dbReference type="EC" id="2.7.1.179" evidence="2"/>
<evidence type="ECO:0000256" key="1">
    <source>
        <dbReference type="ARBA" id="ARBA00006479"/>
    </source>
</evidence>
<evidence type="ECO:0000313" key="3">
    <source>
        <dbReference type="Proteomes" id="UP000587002"/>
    </source>
</evidence>
<reference evidence="2 3" key="1">
    <citation type="submission" date="2020-07" db="EMBL/GenBank/DDBJ databases">
        <title>Sequencing the genomes of 1000 actinobacteria strains.</title>
        <authorList>
            <person name="Klenk H.-P."/>
        </authorList>
    </citation>
    <scope>NUCLEOTIDE SEQUENCE [LARGE SCALE GENOMIC DNA]</scope>
    <source>
        <strain evidence="2 3">DSM 44065</strain>
    </source>
</reference>
<comment type="caution">
    <text evidence="2">The sequence shown here is derived from an EMBL/GenBank/DDBJ whole genome shotgun (WGS) entry which is preliminary data.</text>
</comment>
<dbReference type="PANTHER" id="PTHR18964">
    <property type="entry name" value="ROK (REPRESSOR, ORF, KINASE) FAMILY"/>
    <property type="match status" value="1"/>
</dbReference>
<proteinExistence type="inferred from homology"/>
<protein>
    <submittedName>
        <fullName evidence="2">Kanosamine 6-kinase</fullName>
        <ecNumber evidence="2">2.7.1.179</ecNumber>
    </submittedName>
</protein>
<sequence length="293" mass="29908">MSSWGIDIGGTKVAVRVETDTSEPYEDAMTWSGSGDVREDLAVLRAAVASARDAAGAPHRVGIAFPAALDAAGRVTSWPNRPHWTGLDWGAVLDELFPGVAARTADDGDLAALAEAERAGSPDVLYFGVGTGVGGGVVLGGRPVPGPERGSCELGHAIADPAGPRCVCGRRGCLQAVASGPAVLRAAGRLRGADTDFDELRRAWLDGQEWAAVAVESGCAALASVAVSTAELLHPELVLIGGGFAAGLPGFADVVARHVTGLARPGHRVPRVRQARLGGLSSLHGAVLLGRQD</sequence>
<dbReference type="InterPro" id="IPR000600">
    <property type="entry name" value="ROK"/>
</dbReference>
<comment type="similarity">
    <text evidence="1">Belongs to the ROK (NagC/XylR) family.</text>
</comment>
<dbReference type="Pfam" id="PF00480">
    <property type="entry name" value="ROK"/>
    <property type="match status" value="1"/>
</dbReference>
<dbReference type="Gene3D" id="3.30.420.40">
    <property type="match status" value="2"/>
</dbReference>
<dbReference type="Proteomes" id="UP000587002">
    <property type="component" value="Unassembled WGS sequence"/>
</dbReference>
<accession>A0A853APC4</accession>
<dbReference type="AlphaFoldDB" id="A0A853APC4"/>
<dbReference type="EMBL" id="JACCFJ010000001">
    <property type="protein sequence ID" value="NYI84313.1"/>
    <property type="molecule type" value="Genomic_DNA"/>
</dbReference>
<dbReference type="GO" id="GO:0016301">
    <property type="term" value="F:kinase activity"/>
    <property type="evidence" value="ECO:0007669"/>
    <property type="project" value="UniProtKB-KW"/>
</dbReference>
<dbReference type="PANTHER" id="PTHR18964:SF149">
    <property type="entry name" value="BIFUNCTIONAL UDP-N-ACETYLGLUCOSAMINE 2-EPIMERASE_N-ACETYLMANNOSAMINE KINASE"/>
    <property type="match status" value="1"/>
</dbReference>